<organism evidence="1 2">
    <name type="scientific">Ambrosiozyma monospora</name>
    <name type="common">Yeast</name>
    <name type="synonym">Endomycopsis monosporus</name>
    <dbReference type="NCBI Taxonomy" id="43982"/>
    <lineage>
        <taxon>Eukaryota</taxon>
        <taxon>Fungi</taxon>
        <taxon>Dikarya</taxon>
        <taxon>Ascomycota</taxon>
        <taxon>Saccharomycotina</taxon>
        <taxon>Pichiomycetes</taxon>
        <taxon>Pichiales</taxon>
        <taxon>Pichiaceae</taxon>
        <taxon>Ambrosiozyma</taxon>
    </lineage>
</organism>
<sequence>MFIADVCTVPGSCSCNPEDCKCEGCVEHDPKMKSLGLSIQQQFQAFPFPELSNQSQHQTPALSTTQQTQPSLPQQVSSSYPTSTSLNLDGHIIPYGQVQVQSAIPLYEQNILRMLMEQNCNTSSSNPFIPSSSSTAMMGITSPQSTISDAGSATNSNSNNTNTCCCEADECACYDCDVHGIVNGVRVSDGVRVAFENDGSGYSAGNGNGVGVVSIPIDDQLLLLDTAAQMGFYSTGNVNSNANENGNGNGLAPGTRIVPENANSDENMDTNTTVNGNVDQEQQQTQTQQIQGKIAHDVIPPDFLQSLSFPDGMRDECMCPEDACFCTNCFKHGRFGNVNVI</sequence>
<accession>A0ACB5SYA6</accession>
<proteinExistence type="predicted"/>
<gene>
    <name evidence="1" type="ORF">Amon02_000249800</name>
</gene>
<comment type="caution">
    <text evidence="1">The sequence shown here is derived from an EMBL/GenBank/DDBJ whole genome shotgun (WGS) entry which is preliminary data.</text>
</comment>
<name>A0ACB5SYA6_AMBMO</name>
<protein>
    <submittedName>
        <fullName evidence="1">Unnamed protein product</fullName>
    </submittedName>
</protein>
<keyword evidence="2" id="KW-1185">Reference proteome</keyword>
<evidence type="ECO:0000313" key="2">
    <source>
        <dbReference type="Proteomes" id="UP001165064"/>
    </source>
</evidence>
<reference evidence="1" key="1">
    <citation type="submission" date="2023-04" db="EMBL/GenBank/DDBJ databases">
        <title>Ambrosiozyma monospora NBRC 10751.</title>
        <authorList>
            <person name="Ichikawa N."/>
            <person name="Sato H."/>
            <person name="Tonouchi N."/>
        </authorList>
    </citation>
    <scope>NUCLEOTIDE SEQUENCE</scope>
    <source>
        <strain evidence="1">NBRC 10751</strain>
    </source>
</reference>
<evidence type="ECO:0000313" key="1">
    <source>
        <dbReference type="EMBL" id="GME76219.1"/>
    </source>
</evidence>
<dbReference type="EMBL" id="BSXS01001452">
    <property type="protein sequence ID" value="GME76219.1"/>
    <property type="molecule type" value="Genomic_DNA"/>
</dbReference>
<dbReference type="Proteomes" id="UP001165064">
    <property type="component" value="Unassembled WGS sequence"/>
</dbReference>